<dbReference type="Proteomes" id="UP001290455">
    <property type="component" value="Unassembled WGS sequence"/>
</dbReference>
<reference evidence="3 4" key="1">
    <citation type="submission" date="2023-11" db="EMBL/GenBank/DDBJ databases">
        <title>Bacillus jintuensis, isolated from a mudflat on the Beibu Gulf coast.</title>
        <authorList>
            <person name="Li M."/>
        </authorList>
    </citation>
    <scope>NUCLEOTIDE SEQUENCE [LARGE SCALE GENOMIC DNA]</scope>
    <source>
        <strain evidence="3 4">31A1R</strain>
    </source>
</reference>
<dbReference type="RefSeq" id="WP_322446224.1">
    <property type="nucleotide sequence ID" value="NZ_JAXOFX010000004.1"/>
</dbReference>
<organism evidence="3 4">
    <name type="scientific">Robertmurraya mangrovi</name>
    <dbReference type="NCBI Taxonomy" id="3098077"/>
    <lineage>
        <taxon>Bacteria</taxon>
        <taxon>Bacillati</taxon>
        <taxon>Bacillota</taxon>
        <taxon>Bacilli</taxon>
        <taxon>Bacillales</taxon>
        <taxon>Bacillaceae</taxon>
        <taxon>Robertmurraya</taxon>
    </lineage>
</organism>
<protein>
    <submittedName>
        <fullName evidence="3">DUF6583 family protein</fullName>
    </submittedName>
</protein>
<evidence type="ECO:0000313" key="3">
    <source>
        <dbReference type="EMBL" id="MDZ5471936.1"/>
    </source>
</evidence>
<dbReference type="Pfam" id="PF13240">
    <property type="entry name" value="Zn_Ribbon_1"/>
    <property type="match status" value="1"/>
</dbReference>
<proteinExistence type="predicted"/>
<evidence type="ECO:0000313" key="4">
    <source>
        <dbReference type="Proteomes" id="UP001290455"/>
    </source>
</evidence>
<evidence type="ECO:0000256" key="1">
    <source>
        <dbReference type="SAM" id="Phobius"/>
    </source>
</evidence>
<sequence length="586" mass="67359">MKFCTNCGQKISAADKFCFSCGTSVLQTEETSASLEVTPQPPRKSLFSKKWVLITSILAIFIISGSVVFGFFIQKNPKELYMLAELKSLKQTADDLNEKYGEDIEFQEKLLENPSSSEIKLSGNLEIDSQNIGSEVEIMQELLSKSALIIKSNQDPTKKASHTTLEVEMDGATAADLEVYQSDSQVGLKIPMLYDQFFYLNFDQYGQFMRMIDPYYEGPETLELTDLELEELKLSDKEIAKLTKRYATFFLKELKEENFTLEKGVKYEHDGETLKVRELTFKLSPKETERLVMGFMDLLIEDEDLHSIIAERVTKVAEKVNQGYEEDLVETSEIKEELKDGLEDMKSQMESLQYPKGLESVILIDSEEQIIDRKIKFMLAEDGGDIQFLLETKDVPLEKDNRYKEFKFEVAPKDKEQGKLVLTYTNDVSEKKKVRVEDAKYVFYFEDYGTVEADIEFGIKSEFKGENSGKQSINRDFELRLGGDEFYDVPVINGSIKQSKDISVKEKYSIQNFDIELNVEDEYESGTIFLSLDTKTNLKEKVKLPELNTAEGRNIAELSEYDVYEISEDIQYRLEEIFSDYGLGYY</sequence>
<gene>
    <name evidence="3" type="ORF">SM124_09270</name>
</gene>
<name>A0ABU5IXT4_9BACI</name>
<feature type="transmembrane region" description="Helical" evidence="1">
    <location>
        <begin position="51"/>
        <end position="73"/>
    </location>
</feature>
<dbReference type="EMBL" id="JAXOFX010000004">
    <property type="protein sequence ID" value="MDZ5471936.1"/>
    <property type="molecule type" value="Genomic_DNA"/>
</dbReference>
<comment type="caution">
    <text evidence="3">The sequence shown here is derived from an EMBL/GenBank/DDBJ whole genome shotgun (WGS) entry which is preliminary data.</text>
</comment>
<keyword evidence="4" id="KW-1185">Reference proteome</keyword>
<keyword evidence="1" id="KW-1133">Transmembrane helix</keyword>
<accession>A0ABU5IXT4</accession>
<dbReference type="InterPro" id="IPR026870">
    <property type="entry name" value="Zinc_ribbon_dom"/>
</dbReference>
<keyword evidence="1" id="KW-0812">Transmembrane</keyword>
<keyword evidence="1" id="KW-0472">Membrane</keyword>
<feature type="domain" description="Zinc-ribbon" evidence="2">
    <location>
        <begin position="3"/>
        <end position="25"/>
    </location>
</feature>
<evidence type="ECO:0000259" key="2">
    <source>
        <dbReference type="Pfam" id="PF13240"/>
    </source>
</evidence>